<keyword evidence="13" id="KW-1185">Reference proteome</keyword>
<dbReference type="EC" id="2.1.1.77" evidence="3"/>
<dbReference type="PANTHER" id="PTHR11579:SF0">
    <property type="entry name" value="PROTEIN-L-ISOASPARTATE(D-ASPARTATE) O-METHYLTRANSFERASE"/>
    <property type="match status" value="1"/>
</dbReference>
<dbReference type="EMBL" id="JAMQAW010000006">
    <property type="protein sequence ID" value="MCM2387808.1"/>
    <property type="molecule type" value="Genomic_DNA"/>
</dbReference>
<evidence type="ECO:0000256" key="2">
    <source>
        <dbReference type="ARBA" id="ARBA00005369"/>
    </source>
</evidence>
<dbReference type="GO" id="GO:0008168">
    <property type="term" value="F:methyltransferase activity"/>
    <property type="evidence" value="ECO:0007669"/>
    <property type="project" value="UniProtKB-KW"/>
</dbReference>
<dbReference type="Gene3D" id="3.40.50.150">
    <property type="entry name" value="Vaccinia Virus protein VP39"/>
    <property type="match status" value="1"/>
</dbReference>
<evidence type="ECO:0000256" key="7">
    <source>
        <dbReference type="ARBA" id="ARBA00022679"/>
    </source>
</evidence>
<dbReference type="RefSeq" id="WP_250918165.1">
    <property type="nucleotide sequence ID" value="NZ_JAMQAW010000006.1"/>
</dbReference>
<keyword evidence="6 12" id="KW-0489">Methyltransferase</keyword>
<comment type="subcellular location">
    <subcellularLocation>
        <location evidence="1">Cytoplasm</location>
    </subcellularLocation>
</comment>
<evidence type="ECO:0000256" key="8">
    <source>
        <dbReference type="ARBA" id="ARBA00022691"/>
    </source>
</evidence>
<evidence type="ECO:0000256" key="10">
    <source>
        <dbReference type="ARBA" id="ARBA00031323"/>
    </source>
</evidence>
<dbReference type="Proteomes" id="UP001431429">
    <property type="component" value="Unassembled WGS sequence"/>
</dbReference>
<evidence type="ECO:0000313" key="13">
    <source>
        <dbReference type="Proteomes" id="UP001431429"/>
    </source>
</evidence>
<protein>
    <recommendedName>
        <fullName evidence="4">Protein-L-isoaspartate O-methyltransferase</fullName>
        <ecNumber evidence="3">2.1.1.77</ecNumber>
    </recommendedName>
    <alternativeName>
        <fullName evidence="11">L-isoaspartyl protein carboxyl methyltransferase</fullName>
    </alternativeName>
    <alternativeName>
        <fullName evidence="9">Protein L-isoaspartyl methyltransferase</fullName>
    </alternativeName>
    <alternativeName>
        <fullName evidence="10">Protein-beta-aspartate methyltransferase</fullName>
    </alternativeName>
</protein>
<evidence type="ECO:0000256" key="5">
    <source>
        <dbReference type="ARBA" id="ARBA00022490"/>
    </source>
</evidence>
<accession>A0ABT0UGQ7</accession>
<keyword evidence="8" id="KW-0949">S-adenosyl-L-methionine</keyword>
<reference evidence="12" key="1">
    <citation type="submission" date="2022-06" db="EMBL/GenBank/DDBJ databases">
        <title>Genome public.</title>
        <authorList>
            <person name="Sun Q."/>
        </authorList>
    </citation>
    <scope>NUCLEOTIDE SEQUENCE</scope>
    <source>
        <strain evidence="12">CWNU-1</strain>
    </source>
</reference>
<keyword evidence="5" id="KW-0963">Cytoplasm</keyword>
<evidence type="ECO:0000256" key="6">
    <source>
        <dbReference type="ARBA" id="ARBA00022603"/>
    </source>
</evidence>
<evidence type="ECO:0000256" key="1">
    <source>
        <dbReference type="ARBA" id="ARBA00004496"/>
    </source>
</evidence>
<dbReference type="InterPro" id="IPR000682">
    <property type="entry name" value="PCMT"/>
</dbReference>
<dbReference type="InterPro" id="IPR029063">
    <property type="entry name" value="SAM-dependent_MTases_sf"/>
</dbReference>
<name>A0ABT0UGQ7_9ACTN</name>
<comment type="caution">
    <text evidence="12">The sequence shown here is derived from an EMBL/GenBank/DDBJ whole genome shotgun (WGS) entry which is preliminary data.</text>
</comment>
<evidence type="ECO:0000256" key="9">
    <source>
        <dbReference type="ARBA" id="ARBA00030757"/>
    </source>
</evidence>
<dbReference type="PANTHER" id="PTHR11579">
    <property type="entry name" value="PROTEIN-L-ISOASPARTATE O-METHYLTRANSFERASE"/>
    <property type="match status" value="1"/>
</dbReference>
<evidence type="ECO:0000313" key="12">
    <source>
        <dbReference type="EMBL" id="MCM2387808.1"/>
    </source>
</evidence>
<keyword evidence="7" id="KW-0808">Transferase</keyword>
<comment type="similarity">
    <text evidence="2">Belongs to the methyltransferase superfamily. L-isoaspartyl/D-aspartyl protein methyltransferase family.</text>
</comment>
<dbReference type="SUPFAM" id="SSF53335">
    <property type="entry name" value="S-adenosyl-L-methionine-dependent methyltransferases"/>
    <property type="match status" value="1"/>
</dbReference>
<evidence type="ECO:0000256" key="3">
    <source>
        <dbReference type="ARBA" id="ARBA00011890"/>
    </source>
</evidence>
<proteinExistence type="inferred from homology"/>
<dbReference type="GO" id="GO:0032259">
    <property type="term" value="P:methylation"/>
    <property type="evidence" value="ECO:0007669"/>
    <property type="project" value="UniProtKB-KW"/>
</dbReference>
<dbReference type="Pfam" id="PF01135">
    <property type="entry name" value="PCMT"/>
    <property type="match status" value="1"/>
</dbReference>
<gene>
    <name evidence="12" type="ORF">NBG84_05695</name>
</gene>
<sequence>MTLADLHRALAQSLEERGAWPARSPWLRAANSALPRHQFAPNLLWAWDGHGYVPIDRDDDADRWAAEVYAGPDDAAVTQVTDGVPSSSLSCPSVVFDMLDCLEPEPGERVLELGTGTGWNAALLSWRAGPDQVTSVEADPSLAAAARTRLEQAGARVKVETGDGTAGWPGGAPYDRVISTFAVDRVPYAWVAGTRPGGRIVTPWGRLGHLALTVATDGRSASGRVRGLATFMPSRGTPTVPAYSCVRGESPPDDERPVAYDMTPLHTDWHLRFALRVALPELVIDTAVDADGVNAWLHDGASSWAALSAVGDGRITAYQGGPRRLACELEGAWARWVAEGSPSLYDFGMTVPADGDSYMWANDPVKGPRWPIRATAGFLSSMDSRQTMM</sequence>
<organism evidence="12 13">
    <name type="scientific">Streptomyces albipurpureus</name>
    <dbReference type="NCBI Taxonomy" id="2897419"/>
    <lineage>
        <taxon>Bacteria</taxon>
        <taxon>Bacillati</taxon>
        <taxon>Actinomycetota</taxon>
        <taxon>Actinomycetes</taxon>
        <taxon>Kitasatosporales</taxon>
        <taxon>Streptomycetaceae</taxon>
        <taxon>Streptomyces</taxon>
    </lineage>
</organism>
<dbReference type="CDD" id="cd02440">
    <property type="entry name" value="AdoMet_MTases"/>
    <property type="match status" value="1"/>
</dbReference>
<evidence type="ECO:0000256" key="4">
    <source>
        <dbReference type="ARBA" id="ARBA00013346"/>
    </source>
</evidence>
<evidence type="ECO:0000256" key="11">
    <source>
        <dbReference type="ARBA" id="ARBA00031350"/>
    </source>
</evidence>